<dbReference type="STRING" id="109376.A0A0D3BSS7"/>
<feature type="domain" description="Ionotropic glutamate receptor C-terminal" evidence="15">
    <location>
        <begin position="461"/>
        <end position="803"/>
    </location>
</feature>
<evidence type="ECO:0000256" key="13">
    <source>
        <dbReference type="SAM" id="Phobius"/>
    </source>
</evidence>
<dbReference type="PANTHER" id="PTHR18966">
    <property type="entry name" value="IONOTROPIC GLUTAMATE RECEPTOR"/>
    <property type="match status" value="1"/>
</dbReference>
<dbReference type="eggNOG" id="KOG1052">
    <property type="taxonomic scope" value="Eukaryota"/>
</dbReference>
<name>A0A0D3BSS7_BRAOL</name>
<proteinExistence type="inferred from homology"/>
<keyword evidence="8 13" id="KW-0472">Membrane</keyword>
<dbReference type="Proteomes" id="UP000032141">
    <property type="component" value="Chromosome C4"/>
</dbReference>
<dbReference type="Pfam" id="PF01094">
    <property type="entry name" value="ANF_receptor"/>
    <property type="match status" value="2"/>
</dbReference>
<dbReference type="InterPro" id="IPR001828">
    <property type="entry name" value="ANF_lig-bd_rcpt"/>
</dbReference>
<reference evidence="16 17" key="1">
    <citation type="journal article" date="2014" name="Genome Biol.">
        <title>Transcriptome and methylome profiling reveals relics of genome dominance in the mesopolyploid Brassica oleracea.</title>
        <authorList>
            <person name="Parkin I.A."/>
            <person name="Koh C."/>
            <person name="Tang H."/>
            <person name="Robinson S.J."/>
            <person name="Kagale S."/>
            <person name="Clarke W.E."/>
            <person name="Town C.D."/>
            <person name="Nixon J."/>
            <person name="Krishnakumar V."/>
            <person name="Bidwell S.L."/>
            <person name="Denoeud F."/>
            <person name="Belcram H."/>
            <person name="Links M.G."/>
            <person name="Just J."/>
            <person name="Clarke C."/>
            <person name="Bender T."/>
            <person name="Huebert T."/>
            <person name="Mason A.S."/>
            <person name="Pires J.C."/>
            <person name="Barker G."/>
            <person name="Moore J."/>
            <person name="Walley P.G."/>
            <person name="Manoli S."/>
            <person name="Batley J."/>
            <person name="Edwards D."/>
            <person name="Nelson M.N."/>
            <person name="Wang X."/>
            <person name="Paterson A.H."/>
            <person name="King G."/>
            <person name="Bancroft I."/>
            <person name="Chalhoub B."/>
            <person name="Sharpe A.G."/>
        </authorList>
    </citation>
    <scope>NUCLEOTIDE SEQUENCE</scope>
    <source>
        <strain evidence="16 17">cv. TO1000</strain>
    </source>
</reference>
<feature type="transmembrane region" description="Helical" evidence="13">
    <location>
        <begin position="1492"/>
        <end position="1514"/>
    </location>
</feature>
<dbReference type="Pfam" id="PF10613">
    <property type="entry name" value="Lig_chan-Glu_bd"/>
    <property type="match status" value="2"/>
</dbReference>
<feature type="signal peptide" evidence="14">
    <location>
        <begin position="1"/>
        <end position="25"/>
    </location>
</feature>
<dbReference type="FunFam" id="3.40.190.10:FF:000039">
    <property type="entry name" value="Glutamate receptor"/>
    <property type="match status" value="1"/>
</dbReference>
<evidence type="ECO:0000256" key="9">
    <source>
        <dbReference type="ARBA" id="ARBA00023170"/>
    </source>
</evidence>
<dbReference type="OMA" id="FNPDVME"/>
<organism evidence="16 17">
    <name type="scientific">Brassica oleracea var. oleracea</name>
    <dbReference type="NCBI Taxonomy" id="109376"/>
    <lineage>
        <taxon>Eukaryota</taxon>
        <taxon>Viridiplantae</taxon>
        <taxon>Streptophyta</taxon>
        <taxon>Embryophyta</taxon>
        <taxon>Tracheophyta</taxon>
        <taxon>Spermatophyta</taxon>
        <taxon>Magnoliopsida</taxon>
        <taxon>eudicotyledons</taxon>
        <taxon>Gunneridae</taxon>
        <taxon>Pentapetalae</taxon>
        <taxon>rosids</taxon>
        <taxon>malvids</taxon>
        <taxon>Brassicales</taxon>
        <taxon>Brassicaceae</taxon>
        <taxon>Brassiceae</taxon>
        <taxon>Brassica</taxon>
    </lineage>
</organism>
<dbReference type="InterPro" id="IPR015683">
    <property type="entry name" value="Ionotropic_Glu_rcpt"/>
</dbReference>
<reference evidence="16" key="2">
    <citation type="submission" date="2015-03" db="UniProtKB">
        <authorList>
            <consortium name="EnsemblPlants"/>
        </authorList>
    </citation>
    <scope>IDENTIFICATION</scope>
</reference>
<protein>
    <recommendedName>
        <fullName evidence="15">Ionotropic glutamate receptor C-terminal domain-containing protein</fullName>
    </recommendedName>
</protein>
<feature type="transmembrane region" description="Helical" evidence="13">
    <location>
        <begin position="1556"/>
        <end position="1580"/>
    </location>
</feature>
<evidence type="ECO:0000256" key="11">
    <source>
        <dbReference type="ARBA" id="ARBA00023286"/>
    </source>
</evidence>
<keyword evidence="3" id="KW-0813">Transport</keyword>
<evidence type="ECO:0000259" key="15">
    <source>
        <dbReference type="SMART" id="SM00079"/>
    </source>
</evidence>
<feature type="transmembrane region" description="Helical" evidence="13">
    <location>
        <begin position="640"/>
        <end position="660"/>
    </location>
</feature>
<evidence type="ECO:0000256" key="12">
    <source>
        <dbReference type="ARBA" id="ARBA00023303"/>
    </source>
</evidence>
<dbReference type="Gene3D" id="3.40.50.2300">
    <property type="match status" value="4"/>
</dbReference>
<evidence type="ECO:0000256" key="5">
    <source>
        <dbReference type="ARBA" id="ARBA00022729"/>
    </source>
</evidence>
<evidence type="ECO:0000256" key="8">
    <source>
        <dbReference type="ARBA" id="ARBA00023136"/>
    </source>
</evidence>
<dbReference type="SMART" id="SM00079">
    <property type="entry name" value="PBPe"/>
    <property type="match status" value="2"/>
</dbReference>
<dbReference type="FunFam" id="3.40.190.10:FF:000175">
    <property type="entry name" value="Glutamate receptor"/>
    <property type="match status" value="1"/>
</dbReference>
<feature type="transmembrane region" description="Helical" evidence="13">
    <location>
        <begin position="1738"/>
        <end position="1758"/>
    </location>
</feature>
<keyword evidence="9" id="KW-0675">Receptor</keyword>
<dbReference type="CDD" id="cd13686">
    <property type="entry name" value="GluR_Plant"/>
    <property type="match status" value="2"/>
</dbReference>
<dbReference type="InterPro" id="IPR001320">
    <property type="entry name" value="Iontro_rcpt_C"/>
</dbReference>
<comment type="similarity">
    <text evidence="2">Belongs to the glutamate-gated ion channel (TC 1.A.10.1) family.</text>
</comment>
<evidence type="ECO:0000256" key="10">
    <source>
        <dbReference type="ARBA" id="ARBA00023180"/>
    </source>
</evidence>
<feature type="domain" description="Ionotropic glutamate receptor C-terminal" evidence="15">
    <location>
        <begin position="1375"/>
        <end position="1717"/>
    </location>
</feature>
<keyword evidence="7" id="KW-0406">Ion transport</keyword>
<evidence type="ECO:0000256" key="4">
    <source>
        <dbReference type="ARBA" id="ARBA00022692"/>
    </source>
</evidence>
<feature type="transmembrane region" description="Helical" evidence="13">
    <location>
        <begin position="580"/>
        <end position="600"/>
    </location>
</feature>
<dbReference type="GO" id="GO:0015276">
    <property type="term" value="F:ligand-gated monoatomic ion channel activity"/>
    <property type="evidence" value="ECO:0007669"/>
    <property type="project" value="InterPro"/>
</dbReference>
<dbReference type="GO" id="GO:0007165">
    <property type="term" value="P:signal transduction"/>
    <property type="evidence" value="ECO:0007669"/>
    <property type="project" value="UniProtKB-ARBA"/>
</dbReference>
<dbReference type="FunFam" id="3.40.190.10:FF:000054">
    <property type="entry name" value="Glutamate receptor"/>
    <property type="match status" value="2"/>
</dbReference>
<dbReference type="EnsemblPlants" id="Bo4g045930.1">
    <property type="protein sequence ID" value="Bo4g045930.1"/>
    <property type="gene ID" value="Bo4g045930"/>
</dbReference>
<feature type="transmembrane region" description="Helical" evidence="13">
    <location>
        <begin position="929"/>
        <end position="950"/>
    </location>
</feature>
<comment type="subcellular location">
    <subcellularLocation>
        <location evidence="1">Membrane</location>
        <topology evidence="1">Multi-pass membrane protein</topology>
    </subcellularLocation>
</comment>
<dbReference type="GO" id="GO:1901701">
    <property type="term" value="P:cellular response to oxygen-containing compound"/>
    <property type="evidence" value="ECO:0007669"/>
    <property type="project" value="UniProtKB-ARBA"/>
</dbReference>
<dbReference type="Gene3D" id="3.40.190.10">
    <property type="entry name" value="Periplasmic binding protein-like II"/>
    <property type="match status" value="5"/>
</dbReference>
<keyword evidence="10" id="KW-0325">Glycoprotein</keyword>
<keyword evidence="4 13" id="KW-0812">Transmembrane</keyword>
<evidence type="ECO:0000256" key="1">
    <source>
        <dbReference type="ARBA" id="ARBA00004141"/>
    </source>
</evidence>
<dbReference type="GO" id="GO:0009611">
    <property type="term" value="P:response to wounding"/>
    <property type="evidence" value="ECO:0007669"/>
    <property type="project" value="UniProtKB-ARBA"/>
</dbReference>
<dbReference type="HOGENOM" id="CLU_002232_0_0_1"/>
<keyword evidence="17" id="KW-1185">Reference proteome</keyword>
<keyword evidence="11" id="KW-1071">Ligand-gated ion channel</keyword>
<dbReference type="GO" id="GO:0016020">
    <property type="term" value="C:membrane"/>
    <property type="evidence" value="ECO:0007669"/>
    <property type="project" value="UniProtKB-SubCell"/>
</dbReference>
<evidence type="ECO:0000256" key="6">
    <source>
        <dbReference type="ARBA" id="ARBA00022989"/>
    </source>
</evidence>
<dbReference type="InterPro" id="IPR028082">
    <property type="entry name" value="Peripla_BP_I"/>
</dbReference>
<evidence type="ECO:0000313" key="16">
    <source>
        <dbReference type="EnsemblPlants" id="Bo4g045930.1"/>
    </source>
</evidence>
<feature type="chain" id="PRO_5002273295" description="Ionotropic glutamate receptor C-terminal domain-containing protein" evidence="14">
    <location>
        <begin position="26"/>
        <end position="1832"/>
    </location>
</feature>
<dbReference type="FunFam" id="3.40.50.2300:FF:000081">
    <property type="entry name" value="Glutamate receptor"/>
    <property type="match status" value="2"/>
</dbReference>
<keyword evidence="5 14" id="KW-0732">Signal</keyword>
<accession>A0A0D3BSS7</accession>
<sequence>MGFGIDSSVAITALIVAILVVPMGCQRPQVVNIGAVFTFDSVIGRAAKVALEAAVSDVNADTSVLKDTELRLLMKDSSCNVFHGSFGAFEVLEKEVVAVIGPLSSSVAHTLSDIAKGLQFPLISFAATDPTLSALQFPFFLRTTPNDAHQMSALVDLISFHGWKEVISVYSDDELGRNGVSALDDELYKKRSRISYKVPLSVHSDDKSIANALNKSKSLGPRVYILHFGPDPSLRIFSIAQKLQMMTNEYVWLATDWLAVTLDSSVSDSSTLKRLEGVVGLRQHIPELVKMHQFTHKMKSNKSMNAYAFHAYDTVWMIAYGIEKMLNEGVNITFSYSEKLIQAQGAKLHLERVKIFNSGKLLLEKLLQVNFTGIAGQVQFGSGRNVIGCDYEIINVDRAGVHTVGFWSKYGGFSVVAPETRHTRKKSGFAFEEKLGNITWPGGGREKPRGWVIADVANPLKIVIPKRVSFVEFVTEENNSSHRIKGLCIDIFTEALKFVPYSVPYVFESFGDGRSSPNYNQMIQMVADGVYDAAVGDIAIVPTRSKLVDFSQPYASTGLVVVIPANDDNATWIFLRPFTVGLWCVVIASFFCIAIVIWILEHRINEDFRGPPRRQLITMILFSFSTLFKRNQEDTISNLARLVMIVWLFLLMVLTASYTANLTSILTVQQLPSAITGIDSLRASEVPVGYQSGTFTLEYLTYSLGMARSRLVPLESTEEYERALKLGPTSFGGVAAIVDELPYIELFLAERPGFKIVGEPFMHRGWGFAFKRDSPLAIDMSTAILKLAETRKLQEIRERWLCNTSCAEKSNWNPEPNQLHLKSFKGLYLVCIAITVSAFLVFVLRIIRQFVRYRRMERTSSLPLASWSSSPSMRLRELVFGFVEFVDEKEEAIKRMFRRSDDSSNNPSHVVEVQADSEVLVEKVFQETLLLLLGHALSTSVLSLLMILSLEEQLNRRLWRPLTTLMLIRVFSGEPSSILSSMTQTAVDLLALWEVMENKVVAAIGPQSSGIGHIISHVANELHVPLLSFAATDPTLSSLQFPYFLRTTQSDYFQMNAIADFVSYFRWREVVAIFVDDEYGRNGISVLGDALAKKRAKISFKAAFTPGADNSSITDLLASVNLMESRIFVVHVNPDSGLNIFSAAKSLGMMGSGYVWIATDWLLTALDSVETVDSKTMDLLQGVVAFRHYTPESNNKRRLKRRWKNLKSIESSGGADGFNSYAMYAYDTVWLVARALEVFFSDGNTVTFSNDPNLRKTNDSNIKLSALNVFNEGERLLQVIHDMNYTGLTGQIEFDSEKNRKNPAYDILNINSRGPQRVGYWSNHTGFSVEPPETLYSKPPNTSAEHQRLNGIIWQGEVTKPPRGWVFPDNGEPLKIGVPDRVSYKNYVSKDNNSLGVKGYCIDIFEAAIQLLPYPVPRTYIVYGDGRRNPSYDNLISEVAANNFDVAVGDVTIVTNRTKFVDFTQPFMESGLVVVAPVKGAKSSPWSFLKPFTVEMWAVTGAFFLFVGAIIWILEHRFNEEFRGPPRRQIITVFWFSCSTMFFSQRENTVSTLGRFVLLIWLFVVLIINSSYTASLTSILTVQQLTSRIEGMDSLIASNEPIGVQDGAFAYKYLVNELNIAPSRIISLKDEEEYLSALQLGPRAGGVAAIVDELPYIKALLSNSNCKFRTVGPEFTRTGWGFAFQRDSPLAVDMSTAILQLSEEGKLENIRKKWLTYSHECSMQIADTENYQISVQSFWGLFLICGIVWFIVLTLFCWKVFWQCQWLRTEEEGDEARASEEASSSSSGRSLRAASFKDLIRVVDKRETEIKEMLKLKSSKKLKASQSSGETP</sequence>
<keyword evidence="6 13" id="KW-1133">Transmembrane helix</keyword>
<dbReference type="Gene3D" id="1.10.287.70">
    <property type="match status" value="2"/>
</dbReference>
<dbReference type="InterPro" id="IPR019594">
    <property type="entry name" value="Glu/Gly-bd"/>
</dbReference>
<evidence type="ECO:0000256" key="2">
    <source>
        <dbReference type="ARBA" id="ARBA00008685"/>
    </source>
</evidence>
<evidence type="ECO:0000256" key="3">
    <source>
        <dbReference type="ARBA" id="ARBA00022448"/>
    </source>
</evidence>
<dbReference type="CDD" id="cd19990">
    <property type="entry name" value="PBP1_GABAb_receptor_plant"/>
    <property type="match status" value="2"/>
</dbReference>
<dbReference type="SUPFAM" id="SSF53850">
    <property type="entry name" value="Periplasmic binding protein-like II"/>
    <property type="match status" value="2"/>
</dbReference>
<dbReference type="FunFam" id="1.10.287.70:FF:000037">
    <property type="entry name" value="Glutamate receptor"/>
    <property type="match status" value="2"/>
</dbReference>
<dbReference type="InterPro" id="IPR044440">
    <property type="entry name" value="GABAb_receptor_plant_PBP1"/>
</dbReference>
<evidence type="ECO:0000256" key="14">
    <source>
        <dbReference type="SAM" id="SignalP"/>
    </source>
</evidence>
<dbReference type="Pfam" id="PF00060">
    <property type="entry name" value="Lig_chan"/>
    <property type="match status" value="2"/>
</dbReference>
<feature type="transmembrane region" description="Helical" evidence="13">
    <location>
        <begin position="827"/>
        <end position="847"/>
    </location>
</feature>
<keyword evidence="12" id="KW-0407">Ion channel</keyword>
<dbReference type="SUPFAM" id="SSF53822">
    <property type="entry name" value="Periplasmic binding protein-like I"/>
    <property type="match status" value="2"/>
</dbReference>
<evidence type="ECO:0000313" key="17">
    <source>
        <dbReference type="Proteomes" id="UP000032141"/>
    </source>
</evidence>
<dbReference type="Gramene" id="Bo4g045930.1">
    <property type="protein sequence ID" value="Bo4g045930.1"/>
    <property type="gene ID" value="Bo4g045930"/>
</dbReference>
<evidence type="ECO:0000256" key="7">
    <source>
        <dbReference type="ARBA" id="ARBA00023065"/>
    </source>
</evidence>